<feature type="transmembrane region" description="Helical" evidence="10">
    <location>
        <begin position="159"/>
        <end position="181"/>
    </location>
</feature>
<comment type="subcellular location">
    <subcellularLocation>
        <location evidence="1 10">Cell membrane</location>
        <topology evidence="1 10">Multi-pass membrane protein</topology>
    </subcellularLocation>
</comment>
<evidence type="ECO:0000259" key="12">
    <source>
        <dbReference type="Pfam" id="PF00909"/>
    </source>
</evidence>
<feature type="transmembrane region" description="Helical" evidence="10">
    <location>
        <begin position="346"/>
        <end position="374"/>
    </location>
</feature>
<proteinExistence type="inferred from homology"/>
<dbReference type="EMBL" id="CAADEY010000015">
    <property type="protein sequence ID" value="VFJ46654.1"/>
    <property type="molecule type" value="Genomic_DNA"/>
</dbReference>
<keyword evidence="6 10" id="KW-1133">Transmembrane helix</keyword>
<evidence type="ECO:0000256" key="5">
    <source>
        <dbReference type="ARBA" id="ARBA00022692"/>
    </source>
</evidence>
<accession>A0A450S4F1</accession>
<evidence type="ECO:0000256" key="4">
    <source>
        <dbReference type="ARBA" id="ARBA00022475"/>
    </source>
</evidence>
<evidence type="ECO:0000256" key="10">
    <source>
        <dbReference type="RuleBase" id="RU362002"/>
    </source>
</evidence>
<feature type="chain" id="PRO_5019301230" description="Ammonium transporter" evidence="11">
    <location>
        <begin position="29"/>
        <end position="439"/>
    </location>
</feature>
<keyword evidence="8 10" id="KW-0924">Ammonia transport</keyword>
<evidence type="ECO:0000256" key="6">
    <source>
        <dbReference type="ARBA" id="ARBA00022989"/>
    </source>
</evidence>
<keyword evidence="3 10" id="KW-0813">Transport</keyword>
<feature type="domain" description="Ammonium transporter AmtB-like" evidence="12">
    <location>
        <begin position="38"/>
        <end position="437"/>
    </location>
</feature>
<comment type="similarity">
    <text evidence="2 10">Belongs to the ammonia transporter channel (TC 1.A.11.2) family.</text>
</comment>
<feature type="transmembrane region" description="Helical" evidence="10">
    <location>
        <begin position="386"/>
        <end position="407"/>
    </location>
</feature>
<dbReference type="InterPro" id="IPR018047">
    <property type="entry name" value="Ammonium_transpt_CS"/>
</dbReference>
<dbReference type="InterPro" id="IPR001905">
    <property type="entry name" value="Ammonium_transpt"/>
</dbReference>
<organism evidence="13">
    <name type="scientific">Candidatus Kentrum sp. DK</name>
    <dbReference type="NCBI Taxonomy" id="2126562"/>
    <lineage>
        <taxon>Bacteria</taxon>
        <taxon>Pseudomonadati</taxon>
        <taxon>Pseudomonadota</taxon>
        <taxon>Gammaproteobacteria</taxon>
        <taxon>Candidatus Kentrum</taxon>
    </lineage>
</organism>
<dbReference type="GO" id="GO:0005886">
    <property type="term" value="C:plasma membrane"/>
    <property type="evidence" value="ECO:0007669"/>
    <property type="project" value="UniProtKB-SubCell"/>
</dbReference>
<feature type="transmembrane region" description="Helical" evidence="10">
    <location>
        <begin position="193"/>
        <end position="215"/>
    </location>
</feature>
<dbReference type="AlphaFoldDB" id="A0A450S4F1"/>
<keyword evidence="11" id="KW-0732">Signal</keyword>
<evidence type="ECO:0000256" key="2">
    <source>
        <dbReference type="ARBA" id="ARBA00005887"/>
    </source>
</evidence>
<feature type="transmembrane region" description="Helical" evidence="10">
    <location>
        <begin position="131"/>
        <end position="152"/>
    </location>
</feature>
<dbReference type="Gene3D" id="1.10.3430.10">
    <property type="entry name" value="Ammonium transporter AmtB like domains"/>
    <property type="match status" value="1"/>
</dbReference>
<feature type="signal peptide" evidence="11">
    <location>
        <begin position="1"/>
        <end position="28"/>
    </location>
</feature>
<dbReference type="Pfam" id="PF00909">
    <property type="entry name" value="Ammonium_transp"/>
    <property type="match status" value="1"/>
</dbReference>
<sequence length="439" mass="46107">MTHRDNRRLRQWARFALPLILLPSAALAEGGIDSGDTAWMLTATALVLFMTIPGLALFYAGMVRSKNVLSVLMQCFAITGLMTVLWMFWGYSLAFEDGGSMNAFVGGLGKLFLIGVGVDSVLSGQTIPETVFMTFQMTFAIITPALIVGAFAERMKFSALLWFMGLWLTFVYAPVCHWVWGGGWLGDWGVLDFAGGTVVHVNAGVAGLVAAIVLGRRRGYPTTAMPPHNLTLTVIGASMLWIGWFGFNAGSELAADATAGMAMAVTQIATATAALAWMFSEWVSHGKPSILGIASGAVAGLVAITPASGSVGPTGALFIGAASGIACFFAATRVKRAFGYDDSLDVFGVHAIGGIVGALLTGIFCAEIFGGAGFGGQNITMGDQLVAQFVGVSATIAYTAVVSFVLLKILDGVIGLRVDDEQETEGLDIALHDERGYIL</sequence>
<feature type="transmembrane region" description="Helical" evidence="10">
    <location>
        <begin position="71"/>
        <end position="91"/>
    </location>
</feature>
<feature type="transmembrane region" description="Helical" evidence="10">
    <location>
        <begin position="315"/>
        <end position="334"/>
    </location>
</feature>
<feature type="transmembrane region" description="Helical" evidence="10">
    <location>
        <begin position="38"/>
        <end position="59"/>
    </location>
</feature>
<evidence type="ECO:0000256" key="7">
    <source>
        <dbReference type="ARBA" id="ARBA00023136"/>
    </source>
</evidence>
<evidence type="ECO:0000256" key="1">
    <source>
        <dbReference type="ARBA" id="ARBA00004651"/>
    </source>
</evidence>
<dbReference type="FunFam" id="1.10.3430.10:FF:000007">
    <property type="entry name" value="Ammonium transporter"/>
    <property type="match status" value="1"/>
</dbReference>
<dbReference type="InterPro" id="IPR029020">
    <property type="entry name" value="Ammonium/urea_transptr"/>
</dbReference>
<name>A0A450S4F1_9GAMM</name>
<dbReference type="PROSITE" id="PS01219">
    <property type="entry name" value="AMMONIUM_TRANSP"/>
    <property type="match status" value="1"/>
</dbReference>
<dbReference type="GO" id="GO:0008519">
    <property type="term" value="F:ammonium channel activity"/>
    <property type="evidence" value="ECO:0007669"/>
    <property type="project" value="InterPro"/>
</dbReference>
<evidence type="ECO:0000256" key="8">
    <source>
        <dbReference type="ARBA" id="ARBA00023177"/>
    </source>
</evidence>
<dbReference type="PANTHER" id="PTHR43029">
    <property type="entry name" value="AMMONIUM TRANSPORTER MEP2"/>
    <property type="match status" value="1"/>
</dbReference>
<feature type="transmembrane region" description="Helical" evidence="10">
    <location>
        <begin position="259"/>
        <end position="278"/>
    </location>
</feature>
<evidence type="ECO:0000256" key="3">
    <source>
        <dbReference type="ARBA" id="ARBA00022448"/>
    </source>
</evidence>
<evidence type="ECO:0000256" key="9">
    <source>
        <dbReference type="ARBA" id="ARBA00050025"/>
    </source>
</evidence>
<feature type="transmembrane region" description="Helical" evidence="10">
    <location>
        <begin position="290"/>
        <end position="309"/>
    </location>
</feature>
<gene>
    <name evidence="13" type="ORF">BECKDK2373C_GA0170839_101546</name>
</gene>
<keyword evidence="5 10" id="KW-0812">Transmembrane</keyword>
<reference evidence="13" key="1">
    <citation type="submission" date="2019-02" db="EMBL/GenBank/DDBJ databases">
        <authorList>
            <person name="Gruber-Vodicka R. H."/>
            <person name="Seah K. B. B."/>
        </authorList>
    </citation>
    <scope>NUCLEOTIDE SEQUENCE</scope>
    <source>
        <strain evidence="13">BECK_DK161</strain>
    </source>
</reference>
<dbReference type="NCBIfam" id="TIGR00836">
    <property type="entry name" value="amt"/>
    <property type="match status" value="1"/>
</dbReference>
<dbReference type="PANTHER" id="PTHR43029:SF10">
    <property type="entry name" value="AMMONIUM TRANSPORTER MEP2"/>
    <property type="match status" value="1"/>
</dbReference>
<evidence type="ECO:0000313" key="13">
    <source>
        <dbReference type="EMBL" id="VFJ46654.1"/>
    </source>
</evidence>
<dbReference type="SUPFAM" id="SSF111352">
    <property type="entry name" value="Ammonium transporter"/>
    <property type="match status" value="1"/>
</dbReference>
<dbReference type="InterPro" id="IPR024041">
    <property type="entry name" value="NH4_transpt_AmtB-like_dom"/>
</dbReference>
<keyword evidence="7 10" id="KW-0472">Membrane</keyword>
<protein>
    <recommendedName>
        <fullName evidence="9 10">Ammonium transporter</fullName>
    </recommendedName>
</protein>
<keyword evidence="4" id="KW-1003">Cell membrane</keyword>
<evidence type="ECO:0000256" key="11">
    <source>
        <dbReference type="SAM" id="SignalP"/>
    </source>
</evidence>
<feature type="transmembrane region" description="Helical" evidence="10">
    <location>
        <begin position="227"/>
        <end position="247"/>
    </location>
</feature>